<protein>
    <submittedName>
        <fullName evidence="1">Tir chaperone protein (CesT) family protein</fullName>
    </submittedName>
</protein>
<dbReference type="GO" id="GO:0030254">
    <property type="term" value="P:protein secretion by the type III secretion system"/>
    <property type="evidence" value="ECO:0007669"/>
    <property type="project" value="InterPro"/>
</dbReference>
<proteinExistence type="predicted"/>
<dbReference type="Gene3D" id="3.30.1460.10">
    <property type="match status" value="1"/>
</dbReference>
<dbReference type="SUPFAM" id="SSF69635">
    <property type="entry name" value="Type III secretory system chaperone-like"/>
    <property type="match status" value="1"/>
</dbReference>
<dbReference type="AlphaFoldDB" id="A0A1I3PL35"/>
<reference evidence="2" key="1">
    <citation type="submission" date="2016-10" db="EMBL/GenBank/DDBJ databases">
        <authorList>
            <person name="Varghese N."/>
            <person name="Submissions S."/>
        </authorList>
    </citation>
    <scope>NUCLEOTIDE SEQUENCE [LARGE SCALE GENOMIC DNA]</scope>
    <source>
        <strain evidence="2">DSM 5918</strain>
    </source>
</reference>
<gene>
    <name evidence="1" type="ORF">SAMN04488082_10237</name>
</gene>
<dbReference type="EMBL" id="FORX01000002">
    <property type="protein sequence ID" value="SFJ22258.1"/>
    <property type="molecule type" value="Genomic_DNA"/>
</dbReference>
<dbReference type="CDD" id="cd16364">
    <property type="entry name" value="T3SC_I-like"/>
    <property type="match status" value="1"/>
</dbReference>
<keyword evidence="2" id="KW-1185">Reference proteome</keyword>
<sequence>MTASEMVQHIGKRLGIPELCLNELGLCRIRLNDSIVIDFEEDDTKNWLHVFAALTDDAASLSRDTLLKLFRAHYLFNDTGHSSFGLDAGDRLCLFMRAPTSEMAEELWVEMFEAFFSTYLEWKEKLSGWATEYPLPGDELPDLPPSTFIRV</sequence>
<dbReference type="STRING" id="52560.SAMN04488082_10237"/>
<dbReference type="InterPro" id="IPR010261">
    <property type="entry name" value="Tir_chaperone"/>
</dbReference>
<name>A0A1I3PL35_9BACT</name>
<dbReference type="Pfam" id="PF05932">
    <property type="entry name" value="CesT"/>
    <property type="match status" value="1"/>
</dbReference>
<accession>A0A1I3PL35</accession>
<dbReference type="OrthoDB" id="9826284at2"/>
<evidence type="ECO:0000313" key="1">
    <source>
        <dbReference type="EMBL" id="SFJ22258.1"/>
    </source>
</evidence>
<organism evidence="1 2">
    <name type="scientific">Desulfomicrobium apsheronum</name>
    <dbReference type="NCBI Taxonomy" id="52560"/>
    <lineage>
        <taxon>Bacteria</taxon>
        <taxon>Pseudomonadati</taxon>
        <taxon>Thermodesulfobacteriota</taxon>
        <taxon>Desulfovibrionia</taxon>
        <taxon>Desulfovibrionales</taxon>
        <taxon>Desulfomicrobiaceae</taxon>
        <taxon>Desulfomicrobium</taxon>
    </lineage>
</organism>
<evidence type="ECO:0000313" key="2">
    <source>
        <dbReference type="Proteomes" id="UP000198635"/>
    </source>
</evidence>
<dbReference type="RefSeq" id="WP_092372525.1">
    <property type="nucleotide sequence ID" value="NZ_FORX01000002.1"/>
</dbReference>
<dbReference type="Proteomes" id="UP000198635">
    <property type="component" value="Unassembled WGS sequence"/>
</dbReference>